<evidence type="ECO:0000313" key="2">
    <source>
        <dbReference type="Proteomes" id="UP000297668"/>
    </source>
</evidence>
<sequence>MLKALRIVYFATGLAVLVVEDLMDGVPGIQKKEEAIKRVKDLVTAVLGFWPPFIPDPILGWVIDTVVGLFNRDGTFRKAQGPQGAVPAGAGA</sequence>
<proteinExistence type="predicted"/>
<accession>A0A4Y9FAI9</accession>
<reference evidence="1 2" key="1">
    <citation type="submission" date="2019-03" db="EMBL/GenBank/DDBJ databases">
        <title>Thermus tengchongensis species for the arsenic transformation mechanism.</title>
        <authorList>
            <person name="Yuan G.C."/>
        </authorList>
    </citation>
    <scope>NUCLEOTIDE SEQUENCE [LARGE SCALE GENOMIC DNA]</scope>
    <source>
        <strain evidence="1 2">15W</strain>
    </source>
</reference>
<dbReference type="AlphaFoldDB" id="A0A4Y9FAI9"/>
<evidence type="ECO:0000313" key="1">
    <source>
        <dbReference type="EMBL" id="TFU26177.1"/>
    </source>
</evidence>
<dbReference type="EMBL" id="SJZF01000011">
    <property type="protein sequence ID" value="TFU26177.1"/>
    <property type="molecule type" value="Genomic_DNA"/>
</dbReference>
<dbReference type="Proteomes" id="UP000297668">
    <property type="component" value="Unassembled WGS sequence"/>
</dbReference>
<gene>
    <name evidence="1" type="ORF">E0687_07240</name>
</gene>
<comment type="caution">
    <text evidence="1">The sequence shown here is derived from an EMBL/GenBank/DDBJ whole genome shotgun (WGS) entry which is preliminary data.</text>
</comment>
<organism evidence="1 2">
    <name type="scientific">Thermus tengchongensis</name>
    <dbReference type="NCBI Taxonomy" id="1214928"/>
    <lineage>
        <taxon>Bacteria</taxon>
        <taxon>Thermotogati</taxon>
        <taxon>Deinococcota</taxon>
        <taxon>Deinococci</taxon>
        <taxon>Thermales</taxon>
        <taxon>Thermaceae</taxon>
        <taxon>Thermus</taxon>
    </lineage>
</organism>
<protein>
    <submittedName>
        <fullName evidence="1">Uncharacterized protein</fullName>
    </submittedName>
</protein>
<name>A0A4Y9FAI9_9DEIN</name>
<dbReference type="RefSeq" id="WP_135260296.1">
    <property type="nucleotide sequence ID" value="NZ_SJZF01000011.1"/>
</dbReference>